<dbReference type="GO" id="GO:0005975">
    <property type="term" value="P:carbohydrate metabolic process"/>
    <property type="evidence" value="ECO:0007669"/>
    <property type="project" value="InterPro"/>
</dbReference>
<dbReference type="Gene3D" id="3.40.50.1360">
    <property type="match status" value="1"/>
</dbReference>
<dbReference type="InterPro" id="IPR037171">
    <property type="entry name" value="NagB/RpiA_transferase-like"/>
</dbReference>
<dbReference type="InterPro" id="IPR006148">
    <property type="entry name" value="Glc/Gal-6P_isomerase"/>
</dbReference>
<dbReference type="GO" id="GO:0019262">
    <property type="term" value="P:N-acetylneuraminate catabolic process"/>
    <property type="evidence" value="ECO:0007669"/>
    <property type="project" value="TreeGrafter"/>
</dbReference>
<feature type="domain" description="Glucosamine/galactosamine-6-phosphate isomerase" evidence="1">
    <location>
        <begin position="12"/>
        <end position="227"/>
    </location>
</feature>
<keyword evidence="3" id="KW-1185">Reference proteome</keyword>
<evidence type="ECO:0000313" key="2">
    <source>
        <dbReference type="EMBL" id="AXE18570.1"/>
    </source>
</evidence>
<dbReference type="PANTHER" id="PTHR11280:SF6">
    <property type="entry name" value="GLUCOSAMINE-6-PHOSPHATE ISOMERASE NAGB"/>
    <property type="match status" value="1"/>
</dbReference>
<dbReference type="GO" id="GO:0004342">
    <property type="term" value="F:glucosamine-6-phosphate deaminase activity"/>
    <property type="evidence" value="ECO:0007669"/>
    <property type="project" value="InterPro"/>
</dbReference>
<dbReference type="Proteomes" id="UP000251993">
    <property type="component" value="Chromosome"/>
</dbReference>
<dbReference type="OrthoDB" id="9791139at2"/>
<dbReference type="SUPFAM" id="SSF100950">
    <property type="entry name" value="NagB/RpiA/CoA transferase-like"/>
    <property type="match status" value="1"/>
</dbReference>
<dbReference type="InterPro" id="IPR004547">
    <property type="entry name" value="Glucosamine6P_isomerase"/>
</dbReference>
<dbReference type="GO" id="GO:0042802">
    <property type="term" value="F:identical protein binding"/>
    <property type="evidence" value="ECO:0007669"/>
    <property type="project" value="TreeGrafter"/>
</dbReference>
<reference evidence="2 3" key="1">
    <citation type="submission" date="2018-07" db="EMBL/GenBank/DDBJ databases">
        <title>Genome sequencing of Runella.</title>
        <authorList>
            <person name="Baek M.-G."/>
            <person name="Yi H."/>
        </authorList>
    </citation>
    <scope>NUCLEOTIDE SEQUENCE [LARGE SCALE GENOMIC DNA]</scope>
    <source>
        <strain evidence="2 3">HYN0085</strain>
    </source>
</reference>
<dbReference type="GO" id="GO:0006046">
    <property type="term" value="P:N-acetylglucosamine catabolic process"/>
    <property type="evidence" value="ECO:0007669"/>
    <property type="project" value="TreeGrafter"/>
</dbReference>
<dbReference type="KEGG" id="run:DR864_12790"/>
<dbReference type="RefSeq" id="WP_114067353.1">
    <property type="nucleotide sequence ID" value="NZ_CP030850.1"/>
</dbReference>
<dbReference type="GO" id="GO:0005737">
    <property type="term" value="C:cytoplasm"/>
    <property type="evidence" value="ECO:0007669"/>
    <property type="project" value="TreeGrafter"/>
</dbReference>
<evidence type="ECO:0000313" key="3">
    <source>
        <dbReference type="Proteomes" id="UP000251993"/>
    </source>
</evidence>
<dbReference type="Pfam" id="PF01182">
    <property type="entry name" value="Glucosamine_iso"/>
    <property type="match status" value="1"/>
</dbReference>
<dbReference type="EMBL" id="CP030850">
    <property type="protein sequence ID" value="AXE18570.1"/>
    <property type="molecule type" value="Genomic_DNA"/>
</dbReference>
<dbReference type="PANTHER" id="PTHR11280">
    <property type="entry name" value="GLUCOSAMINE-6-PHOSPHATE ISOMERASE"/>
    <property type="match status" value="1"/>
</dbReference>
<protein>
    <submittedName>
        <fullName evidence="2">Glucosamine-6-phosphate deaminase</fullName>
    </submittedName>
</protein>
<dbReference type="CDD" id="cd01399">
    <property type="entry name" value="GlcN6P_deaminase"/>
    <property type="match status" value="1"/>
</dbReference>
<dbReference type="AlphaFoldDB" id="A0A344TIU9"/>
<gene>
    <name evidence="2" type="ORF">DR864_12790</name>
</gene>
<dbReference type="GO" id="GO:0006043">
    <property type="term" value="P:glucosamine catabolic process"/>
    <property type="evidence" value="ECO:0007669"/>
    <property type="project" value="TreeGrafter"/>
</dbReference>
<name>A0A344TIU9_9BACT</name>
<evidence type="ECO:0000259" key="1">
    <source>
        <dbReference type="Pfam" id="PF01182"/>
    </source>
</evidence>
<accession>A0A344TIU9</accession>
<organism evidence="2 3">
    <name type="scientific">Runella rosea</name>
    <dbReference type="NCBI Taxonomy" id="2259595"/>
    <lineage>
        <taxon>Bacteria</taxon>
        <taxon>Pseudomonadati</taxon>
        <taxon>Bacteroidota</taxon>
        <taxon>Cytophagia</taxon>
        <taxon>Cytophagales</taxon>
        <taxon>Spirosomataceae</taxon>
        <taxon>Runella</taxon>
    </lineage>
</organism>
<sequence>MNIHISKNPADLGEISGQKAAESIRNAIAEKGFANVILATGASQFGTLQTLIDNKDIDWSKVTMFHLDEYIGLPLSHPASFRKYLKERFLDQVPPLKASYLIDGEVNPEEECARLGALIQQFPIDVALVGIGENGHLAFNDPPADFDTENPYIVVNLDEPCRRQQMNEGWFPTLDDVPKQAISMSVKQIMKTAHLICSVPDLRKAQAVKDCLEHEVNNLYPASILQKHPNCSLYLDELSASLLSREVR</sequence>
<proteinExistence type="predicted"/>